<name>C0ND80_AJECG</name>
<dbReference type="GeneID" id="69034093"/>
<protein>
    <submittedName>
        <fullName evidence="2">Uncharacterized protein</fullName>
    </submittedName>
</protein>
<keyword evidence="3" id="KW-1185">Reference proteome</keyword>
<dbReference type="InParanoid" id="C0ND80"/>
<dbReference type="Proteomes" id="UP000001631">
    <property type="component" value="Unassembled WGS sequence"/>
</dbReference>
<evidence type="ECO:0000256" key="1">
    <source>
        <dbReference type="SAM" id="Coils"/>
    </source>
</evidence>
<accession>C0ND80</accession>
<evidence type="ECO:0000313" key="3">
    <source>
        <dbReference type="Proteomes" id="UP000001631"/>
    </source>
</evidence>
<dbReference type="AlphaFoldDB" id="C0ND80"/>
<proteinExistence type="predicted"/>
<keyword evidence="1" id="KW-0175">Coiled coil</keyword>
<dbReference type="RefSeq" id="XP_045292101.1">
    <property type="nucleotide sequence ID" value="XM_045428126.1"/>
</dbReference>
<dbReference type="EMBL" id="GG663363">
    <property type="protein sequence ID" value="EEH11621.1"/>
    <property type="molecule type" value="Genomic_DNA"/>
</dbReference>
<reference evidence="2" key="1">
    <citation type="submission" date="2009-02" db="EMBL/GenBank/DDBJ databases">
        <title>The Genome Sequence of Ajellomyces capsulatus strain G186AR.</title>
        <authorList>
            <consortium name="The Broad Institute Genome Sequencing Platform"/>
            <person name="Champion M."/>
            <person name="Cuomo C."/>
            <person name="Ma L.-J."/>
            <person name="Henn M.R."/>
            <person name="Sil A."/>
            <person name="Goldman B."/>
            <person name="Young S.K."/>
            <person name="Kodira C.D."/>
            <person name="Zeng Q."/>
            <person name="Koehrsen M."/>
            <person name="Alvarado L."/>
            <person name="Berlin A."/>
            <person name="Borenstein D."/>
            <person name="Chen Z."/>
            <person name="Engels R."/>
            <person name="Freedman E."/>
            <person name="Gellesch M."/>
            <person name="Goldberg J."/>
            <person name="Griggs A."/>
            <person name="Gujja S."/>
            <person name="Heiman D."/>
            <person name="Hepburn T."/>
            <person name="Howarth C."/>
            <person name="Jen D."/>
            <person name="Larson L."/>
            <person name="Lewis B."/>
            <person name="Mehta T."/>
            <person name="Park D."/>
            <person name="Pearson M."/>
            <person name="Roberts A."/>
            <person name="Saif S."/>
            <person name="Shea T."/>
            <person name="Shenoy N."/>
            <person name="Sisk P."/>
            <person name="Stolte C."/>
            <person name="Sykes S."/>
            <person name="Walk T."/>
            <person name="White J."/>
            <person name="Yandava C."/>
            <person name="Klein B."/>
            <person name="McEwen J.G."/>
            <person name="Puccia R."/>
            <person name="Goldman G.H."/>
            <person name="Felipe M.S."/>
            <person name="Nino-Vega G."/>
            <person name="San-Blas G."/>
            <person name="Taylor J."/>
            <person name="Mendoza L."/>
            <person name="Galagan J."/>
            <person name="Nusbaum C."/>
            <person name="Birren B."/>
        </authorList>
    </citation>
    <scope>NUCLEOTIDE SEQUENCE</scope>
    <source>
        <strain evidence="2">G186AR</strain>
    </source>
</reference>
<dbReference type="VEuPathDB" id="FungiDB:I7I50_03118"/>
<gene>
    <name evidence="2" type="ORF">HCBG_01076</name>
</gene>
<dbReference type="HOGENOM" id="CLU_537420_0_0_1"/>
<organism evidence="2 3">
    <name type="scientific">Ajellomyces capsulatus (strain G186AR / H82 / ATCC MYA-2454 / RMSCC 2432)</name>
    <name type="common">Darling's disease fungus</name>
    <name type="synonym">Histoplasma capsulatum</name>
    <dbReference type="NCBI Taxonomy" id="447093"/>
    <lineage>
        <taxon>Eukaryota</taxon>
        <taxon>Fungi</taxon>
        <taxon>Dikarya</taxon>
        <taxon>Ascomycota</taxon>
        <taxon>Pezizomycotina</taxon>
        <taxon>Eurotiomycetes</taxon>
        <taxon>Eurotiomycetidae</taxon>
        <taxon>Onygenales</taxon>
        <taxon>Ajellomycetaceae</taxon>
        <taxon>Histoplasma</taxon>
    </lineage>
</organism>
<sequence>MTQRYFDVNMRFDIQPPLRISPGQRMSWPIVATFDVVSHLPPEVVRQHIRASQAKLNIWKGIDPGPEEYEVELSAALVPVDDGQNFQLRAVFPDVHIDSTGGFFLSVHGVFSMLGDPNVRDIMVNLDVRVDVEEGSPEMHKYSPSEIGFLRNNYESLNMTAREMEEAIRRRKAKEKGLVEERTAKDISNWYFNGMRLSHSMLTLFLCYHWTEQRDLIHKTSIVDVRSRFTESCIPSKHQTAEDTAAEHSAVSWLYVTAISAANGRSKIPKNSPIDTYSVVHTSCIGRASRGSLAEGRLVPTAPSEPVISQDRVPGPVQLSISGRQTDWQSKNVEAVPKRQDNKVGQILVETGRRHQGSGPVSICVIQKQAVCEQAGLILTKIGCRVPCQAAFTRGLSEWEGTEQAMMFSRRAPEGTDVNHFCRTKWGMAPMAVTRMAFYRHSYWQLLQSLEKIEPPIPEMLLAVSAATKVGDESSPVESFHKSDSDVMPEGLFKTDSSTGLYAVPAR</sequence>
<evidence type="ECO:0000313" key="2">
    <source>
        <dbReference type="EMBL" id="EEH11621.1"/>
    </source>
</evidence>
<feature type="coiled-coil region" evidence="1">
    <location>
        <begin position="147"/>
        <end position="174"/>
    </location>
</feature>